<name>A0ACC2WDJ5_9TREE</name>
<accession>A0ACC2WDJ5</accession>
<organism evidence="1 2">
    <name type="scientific">Naganishia friedmannii</name>
    <dbReference type="NCBI Taxonomy" id="89922"/>
    <lineage>
        <taxon>Eukaryota</taxon>
        <taxon>Fungi</taxon>
        <taxon>Dikarya</taxon>
        <taxon>Basidiomycota</taxon>
        <taxon>Agaricomycotina</taxon>
        <taxon>Tremellomycetes</taxon>
        <taxon>Filobasidiales</taxon>
        <taxon>Filobasidiaceae</taxon>
        <taxon>Naganishia</taxon>
    </lineage>
</organism>
<sequence length="573" mass="59990">MPASQLQALLGDLTSDFQANQSQDIVQFCADWFQDKLRQERSNQTSGNTSAPQPSTATPISSTTSTTTGGSRKFPNFPTMTLPSVPANVFNAHLTQPSPFSEHLATDSPFGHGSTPSSTLAQRRATFAGPSFGNSLTGVADAGSEHAGGASASNSLAGAPLGEVQEEDEEGFSGFPGSSNPSSNVAGSFAAFSFSGSPSEFATPEQSPYNEVPTEAFGSSPSSAQPTPNAPRFPPLANSAGKAAIPADELVIPAYALGRRTSVSAESLIPTAGLAMGGGVDVDATPTLGSSGGVHGSAETLPPKSEAQLERIKQSISNNFLFRNLDEEQERDVLAAMREVAVDAGHVVIEQGAAGDFFYVVEDGQFDIYVNKAGSEASTDESKWGKKVHTAVPGGSFGELALMYNAPRAATVVASTPGTLWALDRISFRTILLDHTSRKRRMYETFLATVPILSSLETYERSKIADALESKTYQAGEEVIREGEPGDAFYLIESGVAQVEKQGAGVIGELSKGDYFGELALLNRASRAATIRAAGGEGAKLRIAALGEKAFTRLLGPVVEIMARKAGERYGTA</sequence>
<gene>
    <name evidence="1" type="ORF">QFC21_000454</name>
</gene>
<dbReference type="Proteomes" id="UP001227268">
    <property type="component" value="Unassembled WGS sequence"/>
</dbReference>
<evidence type="ECO:0000313" key="2">
    <source>
        <dbReference type="Proteomes" id="UP001227268"/>
    </source>
</evidence>
<evidence type="ECO:0000313" key="1">
    <source>
        <dbReference type="EMBL" id="KAJ9109126.1"/>
    </source>
</evidence>
<reference evidence="1" key="1">
    <citation type="submission" date="2023-04" db="EMBL/GenBank/DDBJ databases">
        <title>Draft Genome sequencing of Naganishia species isolated from polar environments using Oxford Nanopore Technology.</title>
        <authorList>
            <person name="Leo P."/>
            <person name="Venkateswaran K."/>
        </authorList>
    </citation>
    <scope>NUCLEOTIDE SEQUENCE</scope>
    <source>
        <strain evidence="1">MNA-CCFEE 5423</strain>
    </source>
</reference>
<proteinExistence type="predicted"/>
<comment type="caution">
    <text evidence="1">The sequence shown here is derived from an EMBL/GenBank/DDBJ whole genome shotgun (WGS) entry which is preliminary data.</text>
</comment>
<dbReference type="EMBL" id="JASBWT010000001">
    <property type="protein sequence ID" value="KAJ9109126.1"/>
    <property type="molecule type" value="Genomic_DNA"/>
</dbReference>
<protein>
    <submittedName>
        <fullName evidence="1">Uncharacterized protein</fullName>
    </submittedName>
</protein>
<keyword evidence="2" id="KW-1185">Reference proteome</keyword>